<keyword evidence="1" id="KW-0677">Repeat</keyword>
<dbReference type="PROSITE" id="PS50005">
    <property type="entry name" value="TPR"/>
    <property type="match status" value="3"/>
</dbReference>
<accession>A0AAW9RRE8</accession>
<feature type="repeat" description="TPR" evidence="3">
    <location>
        <begin position="163"/>
        <end position="196"/>
    </location>
</feature>
<evidence type="ECO:0000256" key="4">
    <source>
        <dbReference type="SAM" id="SignalP"/>
    </source>
</evidence>
<evidence type="ECO:0000256" key="1">
    <source>
        <dbReference type="ARBA" id="ARBA00022737"/>
    </source>
</evidence>
<protein>
    <submittedName>
        <fullName evidence="5">Tetratricopeptide repeat protein</fullName>
    </submittedName>
</protein>
<dbReference type="InterPro" id="IPR019734">
    <property type="entry name" value="TPR_rpt"/>
</dbReference>
<feature type="signal peptide" evidence="4">
    <location>
        <begin position="1"/>
        <end position="20"/>
    </location>
</feature>
<dbReference type="InterPro" id="IPR013105">
    <property type="entry name" value="TPR_2"/>
</dbReference>
<feature type="repeat" description="TPR" evidence="3">
    <location>
        <begin position="27"/>
        <end position="60"/>
    </location>
</feature>
<feature type="chain" id="PRO_5043914463" evidence="4">
    <location>
        <begin position="21"/>
        <end position="251"/>
    </location>
</feature>
<evidence type="ECO:0000256" key="3">
    <source>
        <dbReference type="PROSITE-ProRule" id="PRU00339"/>
    </source>
</evidence>
<keyword evidence="4" id="KW-0732">Signal</keyword>
<dbReference type="PROSITE" id="PS50293">
    <property type="entry name" value="TPR_REGION"/>
    <property type="match status" value="2"/>
</dbReference>
<reference evidence="5 6" key="1">
    <citation type="submission" date="2024-04" db="EMBL/GenBank/DDBJ databases">
        <title>Novel genus in family Flammeovirgaceae.</title>
        <authorList>
            <person name="Nguyen T.H."/>
            <person name="Vuong T.Q."/>
            <person name="Le H."/>
            <person name="Kim S.-G."/>
        </authorList>
    </citation>
    <scope>NUCLEOTIDE SEQUENCE [LARGE SCALE GENOMIC DNA]</scope>
    <source>
        <strain evidence="5 6">JCM 23209</strain>
    </source>
</reference>
<evidence type="ECO:0000256" key="2">
    <source>
        <dbReference type="ARBA" id="ARBA00022803"/>
    </source>
</evidence>
<dbReference type="Gene3D" id="1.25.40.10">
    <property type="entry name" value="Tetratricopeptide repeat domain"/>
    <property type="match status" value="2"/>
</dbReference>
<keyword evidence="6" id="KW-1185">Reference proteome</keyword>
<name>A0AAW9RRE8_9BACT</name>
<dbReference type="Pfam" id="PF07719">
    <property type="entry name" value="TPR_2"/>
    <property type="match status" value="1"/>
</dbReference>
<proteinExistence type="predicted"/>
<dbReference type="SMART" id="SM00028">
    <property type="entry name" value="TPR"/>
    <property type="match status" value="4"/>
</dbReference>
<gene>
    <name evidence="5" type="ORF">AAG747_06165</name>
</gene>
<dbReference type="RefSeq" id="WP_346820270.1">
    <property type="nucleotide sequence ID" value="NZ_JBDKWZ010000003.1"/>
</dbReference>
<evidence type="ECO:0000313" key="6">
    <source>
        <dbReference type="Proteomes" id="UP001403385"/>
    </source>
</evidence>
<feature type="repeat" description="TPR" evidence="3">
    <location>
        <begin position="129"/>
        <end position="162"/>
    </location>
</feature>
<sequence length="251" mass="29590">MKKLLLVPSFILFSVLIVCGQTQQNKFETYFQTAIQHAKLTEYEKAIGYFEKALALQPDHYNSRENLMICATRLENSDLILKHGYYLMKNAYDEAWLYYVLQREEVKQNRLQHALKILKKGRKRHPENLDLISHSVKLYIQMENYPEAVELLEQKLQLSPRDKYAYCELGNLYEKLDKWKKAESNYQAALKLDPVFYEGLSAMASLYYKMGLQEVSQKQVYFAKAKPYFNKANAVKNNKVWMVGTLENFHE</sequence>
<dbReference type="InterPro" id="IPR051685">
    <property type="entry name" value="Ycf3/AcsC/BcsC/TPR_MFPF"/>
</dbReference>
<dbReference type="Pfam" id="PF14559">
    <property type="entry name" value="TPR_19"/>
    <property type="match status" value="1"/>
</dbReference>
<dbReference type="InterPro" id="IPR011990">
    <property type="entry name" value="TPR-like_helical_dom_sf"/>
</dbReference>
<organism evidence="5 6">
    <name type="scientific">Rapidithrix thailandica</name>
    <dbReference type="NCBI Taxonomy" id="413964"/>
    <lineage>
        <taxon>Bacteria</taxon>
        <taxon>Pseudomonadati</taxon>
        <taxon>Bacteroidota</taxon>
        <taxon>Cytophagia</taxon>
        <taxon>Cytophagales</taxon>
        <taxon>Flammeovirgaceae</taxon>
        <taxon>Rapidithrix</taxon>
    </lineage>
</organism>
<evidence type="ECO:0000313" key="5">
    <source>
        <dbReference type="EMBL" id="MEN7547482.1"/>
    </source>
</evidence>
<dbReference type="Proteomes" id="UP001403385">
    <property type="component" value="Unassembled WGS sequence"/>
</dbReference>
<dbReference type="PANTHER" id="PTHR44943:SF8">
    <property type="entry name" value="TPR REPEAT-CONTAINING PROTEIN MJ0263"/>
    <property type="match status" value="1"/>
</dbReference>
<dbReference type="Pfam" id="PF00515">
    <property type="entry name" value="TPR_1"/>
    <property type="match status" value="1"/>
</dbReference>
<comment type="caution">
    <text evidence="5">The sequence shown here is derived from an EMBL/GenBank/DDBJ whole genome shotgun (WGS) entry which is preliminary data.</text>
</comment>
<dbReference type="EMBL" id="JBDKWZ010000003">
    <property type="protein sequence ID" value="MEN7547482.1"/>
    <property type="molecule type" value="Genomic_DNA"/>
</dbReference>
<keyword evidence="2 3" id="KW-0802">TPR repeat</keyword>
<dbReference type="SUPFAM" id="SSF48452">
    <property type="entry name" value="TPR-like"/>
    <property type="match status" value="1"/>
</dbReference>
<dbReference type="AlphaFoldDB" id="A0AAW9RRE8"/>
<dbReference type="PANTHER" id="PTHR44943">
    <property type="entry name" value="CELLULOSE SYNTHASE OPERON PROTEIN C"/>
    <property type="match status" value="1"/>
</dbReference>